<dbReference type="EMBL" id="JBHSFK010000050">
    <property type="protein sequence ID" value="MFC4507047.1"/>
    <property type="molecule type" value="Genomic_DNA"/>
</dbReference>
<dbReference type="Proteomes" id="UP001595839">
    <property type="component" value="Unassembled WGS sequence"/>
</dbReference>
<proteinExistence type="predicted"/>
<accession>A0ABV9B5R9</accession>
<sequence>MANDDYPTVNPATHELVEEDGVLIAKITVTYPMDGEGIAAKLYAAYSKPFESGTPLPEELTVEDAMRTLAQESANCAEGWHFWHAEPGQKAWDTVAPWADAQTRRLFPTVTWSVREAK</sequence>
<evidence type="ECO:0000313" key="2">
    <source>
        <dbReference type="Proteomes" id="UP001595839"/>
    </source>
</evidence>
<gene>
    <name evidence="1" type="ORF">ACFPIH_47760</name>
</gene>
<reference evidence="2" key="1">
    <citation type="journal article" date="2019" name="Int. J. Syst. Evol. Microbiol.">
        <title>The Global Catalogue of Microorganisms (GCM) 10K type strain sequencing project: providing services to taxonomists for standard genome sequencing and annotation.</title>
        <authorList>
            <consortium name="The Broad Institute Genomics Platform"/>
            <consortium name="The Broad Institute Genome Sequencing Center for Infectious Disease"/>
            <person name="Wu L."/>
            <person name="Ma J."/>
        </authorList>
    </citation>
    <scope>NUCLEOTIDE SEQUENCE [LARGE SCALE GENOMIC DNA]</scope>
    <source>
        <strain evidence="2">CGMCC 4.7177</strain>
    </source>
</reference>
<evidence type="ECO:0000313" key="1">
    <source>
        <dbReference type="EMBL" id="MFC4507047.1"/>
    </source>
</evidence>
<protein>
    <submittedName>
        <fullName evidence="1">Uncharacterized protein</fullName>
    </submittedName>
</protein>
<dbReference type="RefSeq" id="WP_381177505.1">
    <property type="nucleotide sequence ID" value="NZ_JBHSFK010000050.1"/>
</dbReference>
<name>A0ABV9B5R9_9ACTN</name>
<comment type="caution">
    <text evidence="1">The sequence shown here is derived from an EMBL/GenBank/DDBJ whole genome shotgun (WGS) entry which is preliminary data.</text>
</comment>
<keyword evidence="2" id="KW-1185">Reference proteome</keyword>
<organism evidence="1 2">
    <name type="scientific">Streptomyces vulcanius</name>
    <dbReference type="NCBI Taxonomy" id="1441876"/>
    <lineage>
        <taxon>Bacteria</taxon>
        <taxon>Bacillati</taxon>
        <taxon>Actinomycetota</taxon>
        <taxon>Actinomycetes</taxon>
        <taxon>Kitasatosporales</taxon>
        <taxon>Streptomycetaceae</taxon>
        <taxon>Streptomyces</taxon>
    </lineage>
</organism>